<evidence type="ECO:0008006" key="3">
    <source>
        <dbReference type="Google" id="ProtNLM"/>
    </source>
</evidence>
<dbReference type="AlphaFoldDB" id="A0AAQ4PYT9"/>
<dbReference type="InterPro" id="IPR019399">
    <property type="entry name" value="Parkin_co-regulated_protein"/>
</dbReference>
<protein>
    <recommendedName>
        <fullName evidence="3">PARK2 co-regulated</fullName>
    </recommendedName>
</protein>
<dbReference type="Ensembl" id="ENSGACT00000058406.1">
    <property type="protein sequence ID" value="ENSGACP00000044064.1"/>
    <property type="gene ID" value="ENSGACG00000026551.1"/>
</dbReference>
<dbReference type="Proteomes" id="UP000007635">
    <property type="component" value="Chromosome XV"/>
</dbReference>
<dbReference type="GO" id="GO:0051879">
    <property type="term" value="F:Hsp90 protein binding"/>
    <property type="evidence" value="ECO:0007669"/>
    <property type="project" value="TreeGrafter"/>
</dbReference>
<evidence type="ECO:0000313" key="2">
    <source>
        <dbReference type="Proteomes" id="UP000007635"/>
    </source>
</evidence>
<reference evidence="1" key="2">
    <citation type="submission" date="2025-08" db="UniProtKB">
        <authorList>
            <consortium name="Ensembl"/>
        </authorList>
    </citation>
    <scope>IDENTIFICATION</scope>
</reference>
<proteinExistence type="predicted"/>
<organism evidence="1 2">
    <name type="scientific">Gasterosteus aculeatus aculeatus</name>
    <name type="common">three-spined stickleback</name>
    <dbReference type="NCBI Taxonomy" id="481459"/>
    <lineage>
        <taxon>Eukaryota</taxon>
        <taxon>Metazoa</taxon>
        <taxon>Chordata</taxon>
        <taxon>Craniata</taxon>
        <taxon>Vertebrata</taxon>
        <taxon>Euteleostomi</taxon>
        <taxon>Actinopterygii</taxon>
        <taxon>Neopterygii</taxon>
        <taxon>Teleostei</taxon>
        <taxon>Neoteleostei</taxon>
        <taxon>Acanthomorphata</taxon>
        <taxon>Eupercaria</taxon>
        <taxon>Perciformes</taxon>
        <taxon>Cottioidei</taxon>
        <taxon>Gasterosteales</taxon>
        <taxon>Gasterosteidae</taxon>
        <taxon>Gasterosteus</taxon>
    </lineage>
</organism>
<dbReference type="InterPro" id="IPR016024">
    <property type="entry name" value="ARM-type_fold"/>
</dbReference>
<accession>A0AAQ4PYT9</accession>
<keyword evidence="2" id="KW-1185">Reference proteome</keyword>
<reference evidence="1 2" key="1">
    <citation type="journal article" date="2021" name="G3 (Bethesda)">
        <title>Improved contiguity of the threespine stickleback genome using long-read sequencing.</title>
        <authorList>
            <person name="Nath S."/>
            <person name="Shaw D.E."/>
            <person name="White M.A."/>
        </authorList>
    </citation>
    <scope>NUCLEOTIDE SEQUENCE [LARGE SCALE GENOMIC DNA]</scope>
    <source>
        <strain evidence="1 2">Lake Benthic</strain>
    </source>
</reference>
<dbReference type="PANTHER" id="PTHR21207:SF2">
    <property type="entry name" value="PARKIN COREGULATED GENE PROTEIN"/>
    <property type="match status" value="1"/>
</dbReference>
<name>A0AAQ4PYT9_GASAC</name>
<sequence>MSGENKESKTEAKAAMKNSMAACPSSAAVFSEGPCRPTVFRRFYERGDMPIQNDSRGRRRSVRWKVALDVLDYHHFLPLFFDGLAESLSPYNFIAVQGIHEMLDHGGPKILPVVPQLIAPIRKALDTRNNDVMCSTMKVLQHLVKSADGVGEALVPHFKHFLRVFCEFRCKTYTPHATVYGPKKPSLGELVEETLQILEQRGGKDAFKAIKVIIPNYHSCVSC</sequence>
<dbReference type="GO" id="GO:0030544">
    <property type="term" value="F:Hsp70 protein binding"/>
    <property type="evidence" value="ECO:0007669"/>
    <property type="project" value="TreeGrafter"/>
</dbReference>
<dbReference type="GeneID" id="120833184"/>
<evidence type="ECO:0000313" key="1">
    <source>
        <dbReference type="Ensembl" id="ENSGACP00000044064.1"/>
    </source>
</evidence>
<dbReference type="PANTHER" id="PTHR21207">
    <property type="entry name" value="PARKIN COREGULATED GENE PROTEIN PARK2 COREGULATED"/>
    <property type="match status" value="1"/>
</dbReference>
<dbReference type="KEGG" id="gat:120833184"/>
<dbReference type="RefSeq" id="XP_040056004.1">
    <property type="nucleotide sequence ID" value="XM_040200070.1"/>
</dbReference>
<dbReference type="Pfam" id="PF10274">
    <property type="entry name" value="ParcG"/>
    <property type="match status" value="1"/>
</dbReference>
<reference evidence="1" key="3">
    <citation type="submission" date="2025-09" db="UniProtKB">
        <authorList>
            <consortium name="Ensembl"/>
        </authorList>
    </citation>
    <scope>IDENTIFICATION</scope>
</reference>
<dbReference type="GeneTree" id="ENSGT00940000157330"/>
<dbReference type="SUPFAM" id="SSF48371">
    <property type="entry name" value="ARM repeat"/>
    <property type="match status" value="1"/>
</dbReference>